<feature type="non-terminal residue" evidence="1">
    <location>
        <position position="1"/>
    </location>
</feature>
<protein>
    <recommendedName>
        <fullName evidence="3">Reverse transcriptase domain-containing protein</fullName>
    </recommendedName>
</protein>
<gene>
    <name evidence="1" type="ORF">OIDMADRAFT_139546</name>
</gene>
<dbReference type="HOGENOM" id="CLU_000384_33_7_1"/>
<evidence type="ECO:0008006" key="3">
    <source>
        <dbReference type="Google" id="ProtNLM"/>
    </source>
</evidence>
<sequence>YINNILFDYLNDFYIIYLDNIFIYSKNKLEYKEYIKKANLKKYKFRVKYIKYLDFIIIIDSIKVNLEKVFIVVN</sequence>
<reference evidence="2" key="2">
    <citation type="submission" date="2015-01" db="EMBL/GenBank/DDBJ databases">
        <title>Evolutionary Origins and Diversification of the Mycorrhizal Mutualists.</title>
        <authorList>
            <consortium name="DOE Joint Genome Institute"/>
            <consortium name="Mycorrhizal Genomics Consortium"/>
            <person name="Kohler A."/>
            <person name="Kuo A."/>
            <person name="Nagy L.G."/>
            <person name="Floudas D."/>
            <person name="Copeland A."/>
            <person name="Barry K.W."/>
            <person name="Cichocki N."/>
            <person name="Veneault-Fourrey C."/>
            <person name="LaButti K."/>
            <person name="Lindquist E.A."/>
            <person name="Lipzen A."/>
            <person name="Lundell T."/>
            <person name="Morin E."/>
            <person name="Murat C."/>
            <person name="Riley R."/>
            <person name="Ohm R."/>
            <person name="Sun H."/>
            <person name="Tunlid A."/>
            <person name="Henrissat B."/>
            <person name="Grigoriev I.V."/>
            <person name="Hibbett D.S."/>
            <person name="Martin F."/>
        </authorList>
    </citation>
    <scope>NUCLEOTIDE SEQUENCE [LARGE SCALE GENOMIC DNA]</scope>
    <source>
        <strain evidence="2">Zn</strain>
    </source>
</reference>
<organism evidence="1 2">
    <name type="scientific">Oidiodendron maius (strain Zn)</name>
    <dbReference type="NCBI Taxonomy" id="913774"/>
    <lineage>
        <taxon>Eukaryota</taxon>
        <taxon>Fungi</taxon>
        <taxon>Dikarya</taxon>
        <taxon>Ascomycota</taxon>
        <taxon>Pezizomycotina</taxon>
        <taxon>Leotiomycetes</taxon>
        <taxon>Leotiomycetes incertae sedis</taxon>
        <taxon>Myxotrichaceae</taxon>
        <taxon>Oidiodendron</taxon>
    </lineage>
</organism>
<dbReference type="AlphaFoldDB" id="A0A0C3GPM7"/>
<name>A0A0C3GPM7_OIDMZ</name>
<dbReference type="Proteomes" id="UP000054321">
    <property type="component" value="Unassembled WGS sequence"/>
</dbReference>
<dbReference type="EMBL" id="KN832931">
    <property type="protein sequence ID" value="KIM92501.1"/>
    <property type="molecule type" value="Genomic_DNA"/>
</dbReference>
<dbReference type="InterPro" id="IPR043502">
    <property type="entry name" value="DNA/RNA_pol_sf"/>
</dbReference>
<dbReference type="STRING" id="913774.A0A0C3GPM7"/>
<accession>A0A0C3GPM7</accession>
<proteinExistence type="predicted"/>
<dbReference type="InterPro" id="IPR043128">
    <property type="entry name" value="Rev_trsase/Diguanyl_cyclase"/>
</dbReference>
<evidence type="ECO:0000313" key="1">
    <source>
        <dbReference type="EMBL" id="KIM92501.1"/>
    </source>
</evidence>
<keyword evidence="2" id="KW-1185">Reference proteome</keyword>
<dbReference type="OrthoDB" id="3561867at2759"/>
<dbReference type="InParanoid" id="A0A0C3GPM7"/>
<reference evidence="1 2" key="1">
    <citation type="submission" date="2014-04" db="EMBL/GenBank/DDBJ databases">
        <authorList>
            <consortium name="DOE Joint Genome Institute"/>
            <person name="Kuo A."/>
            <person name="Martino E."/>
            <person name="Perotto S."/>
            <person name="Kohler A."/>
            <person name="Nagy L.G."/>
            <person name="Floudas D."/>
            <person name="Copeland A."/>
            <person name="Barry K.W."/>
            <person name="Cichocki N."/>
            <person name="Veneault-Fourrey C."/>
            <person name="LaButti K."/>
            <person name="Lindquist E.A."/>
            <person name="Lipzen A."/>
            <person name="Lundell T."/>
            <person name="Morin E."/>
            <person name="Murat C."/>
            <person name="Sun H."/>
            <person name="Tunlid A."/>
            <person name="Henrissat B."/>
            <person name="Grigoriev I.V."/>
            <person name="Hibbett D.S."/>
            <person name="Martin F."/>
            <person name="Nordberg H.P."/>
            <person name="Cantor M.N."/>
            <person name="Hua S.X."/>
        </authorList>
    </citation>
    <scope>NUCLEOTIDE SEQUENCE [LARGE SCALE GENOMIC DNA]</scope>
    <source>
        <strain evidence="1 2">Zn</strain>
    </source>
</reference>
<dbReference type="Gene3D" id="3.30.70.270">
    <property type="match status" value="1"/>
</dbReference>
<dbReference type="SUPFAM" id="SSF56672">
    <property type="entry name" value="DNA/RNA polymerases"/>
    <property type="match status" value="1"/>
</dbReference>
<evidence type="ECO:0000313" key="2">
    <source>
        <dbReference type="Proteomes" id="UP000054321"/>
    </source>
</evidence>